<dbReference type="InterPro" id="IPR051531">
    <property type="entry name" value="N-acetyltransferase"/>
</dbReference>
<dbReference type="EMBL" id="FMYI01000005">
    <property type="protein sequence ID" value="SDC23690.1"/>
    <property type="molecule type" value="Genomic_DNA"/>
</dbReference>
<dbReference type="Gene3D" id="3.40.630.30">
    <property type="match status" value="1"/>
</dbReference>
<evidence type="ECO:0000256" key="2">
    <source>
        <dbReference type="ARBA" id="ARBA00023315"/>
    </source>
</evidence>
<reference evidence="6" key="1">
    <citation type="submission" date="2016-09" db="EMBL/GenBank/DDBJ databases">
        <authorList>
            <person name="Varghese N."/>
            <person name="Submissions S."/>
        </authorList>
    </citation>
    <scope>NUCLEOTIDE SEQUENCE [LARGE SCALE GENOMIC DNA]</scope>
    <source>
        <strain evidence="6">S5</strain>
    </source>
</reference>
<proteinExistence type="inferred from homology"/>
<dbReference type="STRING" id="1612202.SAMN05421734_105185"/>
<evidence type="ECO:0000313" key="6">
    <source>
        <dbReference type="Proteomes" id="UP000242949"/>
    </source>
</evidence>
<dbReference type="InterPro" id="IPR000182">
    <property type="entry name" value="GNAT_dom"/>
</dbReference>
<keyword evidence="2" id="KW-0012">Acyltransferase</keyword>
<dbReference type="GO" id="GO:0005737">
    <property type="term" value="C:cytoplasm"/>
    <property type="evidence" value="ECO:0007669"/>
    <property type="project" value="TreeGrafter"/>
</dbReference>
<protein>
    <submittedName>
        <fullName evidence="5">Ribosomal-protein-alanine N-acetyltransferase</fullName>
    </submittedName>
</protein>
<dbReference type="AlphaFoldDB" id="A0A1G6JY78"/>
<gene>
    <name evidence="5" type="ORF">SAMN05421734_105185</name>
</gene>
<sequence length="169" mass="19221">MKVELEQLQEADARSLYEFECKNRSYFETMVPSRGDDYYGFESFKKRHSTLLDEQAKGEGLYYLIKNAEGLILGRMNLVDIDDDVQLAYIGYRVGEEYTGKGIANEALKLLLGAVGEIGIKQISAKTTTHNIGSQKVLEKNGFEYVSTSDAEFMMNGLNLKFIYYMWSS</sequence>
<evidence type="ECO:0000256" key="1">
    <source>
        <dbReference type="ARBA" id="ARBA00022679"/>
    </source>
</evidence>
<keyword evidence="6" id="KW-1185">Reference proteome</keyword>
<feature type="domain" description="N-acetyltransferase" evidence="4">
    <location>
        <begin position="3"/>
        <end position="169"/>
    </location>
</feature>
<dbReference type="GO" id="GO:0008999">
    <property type="term" value="F:protein-N-terminal-alanine acetyltransferase activity"/>
    <property type="evidence" value="ECO:0007669"/>
    <property type="project" value="TreeGrafter"/>
</dbReference>
<keyword evidence="1 5" id="KW-0808">Transferase</keyword>
<dbReference type="SUPFAM" id="SSF55729">
    <property type="entry name" value="Acyl-CoA N-acyltransferases (Nat)"/>
    <property type="match status" value="1"/>
</dbReference>
<dbReference type="PROSITE" id="PS51186">
    <property type="entry name" value="GNAT"/>
    <property type="match status" value="1"/>
</dbReference>
<evidence type="ECO:0000256" key="3">
    <source>
        <dbReference type="ARBA" id="ARBA00038502"/>
    </source>
</evidence>
<evidence type="ECO:0000259" key="4">
    <source>
        <dbReference type="PROSITE" id="PS51186"/>
    </source>
</evidence>
<dbReference type="PANTHER" id="PTHR43792:SF8">
    <property type="entry name" value="[RIBOSOMAL PROTEIN US5]-ALANINE N-ACETYLTRANSFERASE"/>
    <property type="match status" value="1"/>
</dbReference>
<dbReference type="PANTHER" id="PTHR43792">
    <property type="entry name" value="GNAT FAMILY, PUTATIVE (AFU_ORTHOLOGUE AFUA_3G00765)-RELATED-RELATED"/>
    <property type="match status" value="1"/>
</dbReference>
<dbReference type="InterPro" id="IPR016181">
    <property type="entry name" value="Acyl_CoA_acyltransferase"/>
</dbReference>
<organism evidence="5 6">
    <name type="scientific">Pelagirhabdus alkalitolerans</name>
    <dbReference type="NCBI Taxonomy" id="1612202"/>
    <lineage>
        <taxon>Bacteria</taxon>
        <taxon>Bacillati</taxon>
        <taxon>Bacillota</taxon>
        <taxon>Bacilli</taxon>
        <taxon>Bacillales</taxon>
        <taxon>Bacillaceae</taxon>
        <taxon>Pelagirhabdus</taxon>
    </lineage>
</organism>
<evidence type="ECO:0000313" key="5">
    <source>
        <dbReference type="EMBL" id="SDC23690.1"/>
    </source>
</evidence>
<dbReference type="Pfam" id="PF13302">
    <property type="entry name" value="Acetyltransf_3"/>
    <property type="match status" value="1"/>
</dbReference>
<comment type="similarity">
    <text evidence="3">Belongs to the acetyltransferase family. RimJ subfamily.</text>
</comment>
<dbReference type="Proteomes" id="UP000242949">
    <property type="component" value="Unassembled WGS sequence"/>
</dbReference>
<dbReference type="RefSeq" id="WP_176759256.1">
    <property type="nucleotide sequence ID" value="NZ_FMYI01000005.1"/>
</dbReference>
<accession>A0A1G6JY78</accession>
<name>A0A1G6JY78_9BACI</name>